<organism evidence="3 4">
    <name type="scientific">Nocardiopsis alborubida</name>
    <dbReference type="NCBI Taxonomy" id="146802"/>
    <lineage>
        <taxon>Bacteria</taxon>
        <taxon>Bacillati</taxon>
        <taxon>Actinomycetota</taxon>
        <taxon>Actinomycetes</taxon>
        <taxon>Streptosporangiales</taxon>
        <taxon>Nocardiopsidaceae</taxon>
        <taxon>Nocardiopsis</taxon>
    </lineage>
</organism>
<evidence type="ECO:0000313" key="3">
    <source>
        <dbReference type="EMBL" id="NKY99671.1"/>
    </source>
</evidence>
<dbReference type="Proteomes" id="UP000553209">
    <property type="component" value="Unassembled WGS sequence"/>
</dbReference>
<dbReference type="Pfam" id="PF04149">
    <property type="entry name" value="DUF397"/>
    <property type="match status" value="1"/>
</dbReference>
<evidence type="ECO:0000256" key="1">
    <source>
        <dbReference type="SAM" id="MobiDB-lite"/>
    </source>
</evidence>
<name>A0A7X6RRW6_9ACTN</name>
<dbReference type="RefSeq" id="WP_168444060.1">
    <property type="nucleotide sequence ID" value="NZ_JAAXPG010000017.1"/>
</dbReference>
<evidence type="ECO:0000259" key="2">
    <source>
        <dbReference type="Pfam" id="PF04149"/>
    </source>
</evidence>
<gene>
    <name evidence="3" type="ORF">HGB44_18670</name>
</gene>
<dbReference type="InterPro" id="IPR007278">
    <property type="entry name" value="DUF397"/>
</dbReference>
<evidence type="ECO:0000313" key="4">
    <source>
        <dbReference type="Proteomes" id="UP000553209"/>
    </source>
</evidence>
<dbReference type="EMBL" id="JAAXPG010000017">
    <property type="protein sequence ID" value="NKY99671.1"/>
    <property type="molecule type" value="Genomic_DNA"/>
</dbReference>
<feature type="region of interest" description="Disordered" evidence="1">
    <location>
        <begin position="1"/>
        <end position="26"/>
    </location>
</feature>
<dbReference type="AlphaFoldDB" id="A0A7X6RRW6"/>
<feature type="compositionally biased region" description="Basic and acidic residues" evidence="1">
    <location>
        <begin position="1"/>
        <end position="19"/>
    </location>
</feature>
<feature type="domain" description="DUF397" evidence="2">
    <location>
        <begin position="19"/>
        <end position="69"/>
    </location>
</feature>
<sequence>MTGRNDARARWCDGRDGTGWRKSSRSAGHENCCEASLGGPHRVLFRDSRHPGGCVLVFGRQEWLSLLSSLS</sequence>
<protein>
    <submittedName>
        <fullName evidence="3">DUF397 domain-containing protein</fullName>
    </submittedName>
</protein>
<proteinExistence type="predicted"/>
<accession>A0A7X6RRW6</accession>
<keyword evidence="4" id="KW-1185">Reference proteome</keyword>
<reference evidence="3 4" key="1">
    <citation type="submission" date="2020-04" db="EMBL/GenBank/DDBJ databases">
        <title>MicrobeNet Type strains.</title>
        <authorList>
            <person name="Nicholson A.C."/>
        </authorList>
    </citation>
    <scope>NUCLEOTIDE SEQUENCE [LARGE SCALE GENOMIC DNA]</scope>
    <source>
        <strain evidence="3 4">ATCC 23612</strain>
    </source>
</reference>
<comment type="caution">
    <text evidence="3">The sequence shown here is derived from an EMBL/GenBank/DDBJ whole genome shotgun (WGS) entry which is preliminary data.</text>
</comment>